<organism evidence="1 2">
    <name type="scientific">Psilocybe cubensis</name>
    <name type="common">Psychedelic mushroom</name>
    <name type="synonym">Stropharia cubensis</name>
    <dbReference type="NCBI Taxonomy" id="181762"/>
    <lineage>
        <taxon>Eukaryota</taxon>
        <taxon>Fungi</taxon>
        <taxon>Dikarya</taxon>
        <taxon>Basidiomycota</taxon>
        <taxon>Agaricomycotina</taxon>
        <taxon>Agaricomycetes</taxon>
        <taxon>Agaricomycetidae</taxon>
        <taxon>Agaricales</taxon>
        <taxon>Agaricineae</taxon>
        <taxon>Strophariaceae</taxon>
        <taxon>Psilocybe</taxon>
    </lineage>
</organism>
<keyword evidence="1" id="KW-0808">Transferase</keyword>
<keyword evidence="1" id="KW-0418">Kinase</keyword>
<name>A0ACB8H280_PSICU</name>
<evidence type="ECO:0000313" key="2">
    <source>
        <dbReference type="Proteomes" id="UP000664032"/>
    </source>
</evidence>
<dbReference type="EMBL" id="JAFIQS020000005">
    <property type="protein sequence ID" value="KAH9481772.1"/>
    <property type="molecule type" value="Genomic_DNA"/>
</dbReference>
<sequence length="145" mass="16284">MEEFFVDAELKTIHIVMPMSPRGDLLTYLIERKRVADLGIETGITENEVRTTAHQICDAMRHVHALGLIHYDLKPEEQNILVFSAEPLWVKVADFGLADRVAPGMLTQKNYTIGSASYMAPEIVRCRPHNNKADSWGVGVIVHAM</sequence>
<protein>
    <submittedName>
        <fullName evidence="1">Myosin light chain kinase</fullName>
    </submittedName>
</protein>
<reference evidence="1" key="1">
    <citation type="submission" date="2021-10" db="EMBL/GenBank/DDBJ databases">
        <title>Psilocybe cubensis genome.</title>
        <authorList>
            <person name="Mckernan K.J."/>
            <person name="Crawford S."/>
            <person name="Trippe A."/>
            <person name="Kane L.T."/>
            <person name="Mclaughlin S."/>
        </authorList>
    </citation>
    <scope>NUCLEOTIDE SEQUENCE</scope>
    <source>
        <strain evidence="1">MGC-MH-2018</strain>
    </source>
</reference>
<proteinExistence type="predicted"/>
<evidence type="ECO:0000313" key="1">
    <source>
        <dbReference type="EMBL" id="KAH9481772.1"/>
    </source>
</evidence>
<comment type="caution">
    <text evidence="1">The sequence shown here is derived from an EMBL/GenBank/DDBJ whole genome shotgun (WGS) entry which is preliminary data.</text>
</comment>
<keyword evidence="2" id="KW-1185">Reference proteome</keyword>
<gene>
    <name evidence="1" type="ORF">JR316_0006299</name>
</gene>
<dbReference type="Proteomes" id="UP000664032">
    <property type="component" value="Unassembled WGS sequence"/>
</dbReference>
<accession>A0ACB8H280</accession>